<keyword evidence="3" id="KW-1185">Reference proteome</keyword>
<organism evidence="2 3">
    <name type="scientific">Streptomyces uncialis</name>
    <dbReference type="NCBI Taxonomy" id="1048205"/>
    <lineage>
        <taxon>Bacteria</taxon>
        <taxon>Bacillati</taxon>
        <taxon>Actinomycetota</taxon>
        <taxon>Actinomycetes</taxon>
        <taxon>Kitasatosporales</taxon>
        <taxon>Streptomycetaceae</taxon>
        <taxon>Streptomyces</taxon>
    </lineage>
</organism>
<keyword evidence="2" id="KW-0808">Transferase</keyword>
<dbReference type="Proteomes" id="UP000186455">
    <property type="component" value="Unassembled WGS sequence"/>
</dbReference>
<evidence type="ECO:0000313" key="2">
    <source>
        <dbReference type="EMBL" id="OKH91778.1"/>
    </source>
</evidence>
<dbReference type="AlphaFoldDB" id="A0A1Q4V1R3"/>
<accession>A0A1Q4V1R3</accession>
<comment type="caution">
    <text evidence="2">The sequence shown here is derived from an EMBL/GenBank/DDBJ whole genome shotgun (WGS) entry which is preliminary data.</text>
</comment>
<reference evidence="2 3" key="1">
    <citation type="submission" date="2015-06" db="EMBL/GenBank/DDBJ databases">
        <title>Cloning and characterization of the uncialamcin biosynthetic gene cluster.</title>
        <authorList>
            <person name="Yan X."/>
            <person name="Huang T."/>
            <person name="Ge H."/>
            <person name="Shen B."/>
        </authorList>
    </citation>
    <scope>NUCLEOTIDE SEQUENCE [LARGE SCALE GENOMIC DNA]</scope>
    <source>
        <strain evidence="2 3">DCA2648</strain>
    </source>
</reference>
<name>A0A1Q4V1R3_9ACTN</name>
<dbReference type="EMBL" id="LFBV01000008">
    <property type="protein sequence ID" value="OKH91778.1"/>
    <property type="molecule type" value="Genomic_DNA"/>
</dbReference>
<evidence type="ECO:0000313" key="3">
    <source>
        <dbReference type="Proteomes" id="UP000186455"/>
    </source>
</evidence>
<gene>
    <name evidence="2" type="ORF">AB852_26245</name>
</gene>
<dbReference type="RefSeq" id="WP_073792773.1">
    <property type="nucleotide sequence ID" value="NZ_LFBV01000008.1"/>
</dbReference>
<keyword evidence="2" id="KW-0489">Methyltransferase</keyword>
<dbReference type="Gene3D" id="3.40.50.150">
    <property type="entry name" value="Vaccinia Virus protein VP39"/>
    <property type="match status" value="1"/>
</dbReference>
<dbReference type="GO" id="GO:0032259">
    <property type="term" value="P:methylation"/>
    <property type="evidence" value="ECO:0007669"/>
    <property type="project" value="UniProtKB-KW"/>
</dbReference>
<sequence>MEWEQHAERLAHQVTDPDSRWLGPVAAVPRHELVPRWWERDRSGGWALRVGEDDPDAWLAAAYADRSLITRVGALHADHAQPDDHPEGRPTSSATLPSLVVSMLRHGRLGDGLDLLDLGTGAGGLTAYAAARLGSERVTSVDVDPYLTGAAAERLARLGLRPRFLALDATAEIPGTYDRIIATVGMPAGPGLRPVLGALREGGRLAATLARTTMILTGWKQADGDVVGRIERDWAGFMLTRSGDDYPPELAELFAHAREAGGEKTSTGRYPVVNVDEAWEVRSMLEVTTPGVETRYETSGRTRTAYLAHADGSWARASAEWTGPPEVRQGGPLRLWDTVERIRTWMLAEGGLPLYGADARVTPDGVVHLSRGRWQGTLGAP</sequence>
<proteinExistence type="predicted"/>
<dbReference type="InterPro" id="IPR029063">
    <property type="entry name" value="SAM-dependent_MTases_sf"/>
</dbReference>
<protein>
    <submittedName>
        <fullName evidence="2">Methyltransferase type 11</fullName>
    </submittedName>
</protein>
<dbReference type="CDD" id="cd02440">
    <property type="entry name" value="AdoMet_MTases"/>
    <property type="match status" value="1"/>
</dbReference>
<feature type="domain" description="Methyltransferase" evidence="1">
    <location>
        <begin position="116"/>
        <end position="183"/>
    </location>
</feature>
<dbReference type="STRING" id="1048205.AB852_26245"/>
<dbReference type="InterPro" id="IPR041698">
    <property type="entry name" value="Methyltransf_25"/>
</dbReference>
<dbReference type="SUPFAM" id="SSF53335">
    <property type="entry name" value="S-adenosyl-L-methionine-dependent methyltransferases"/>
    <property type="match status" value="1"/>
</dbReference>
<evidence type="ECO:0000259" key="1">
    <source>
        <dbReference type="Pfam" id="PF13649"/>
    </source>
</evidence>
<dbReference type="Pfam" id="PF13649">
    <property type="entry name" value="Methyltransf_25"/>
    <property type="match status" value="1"/>
</dbReference>
<dbReference type="GO" id="GO:0008168">
    <property type="term" value="F:methyltransferase activity"/>
    <property type="evidence" value="ECO:0007669"/>
    <property type="project" value="UniProtKB-KW"/>
</dbReference>